<dbReference type="RefSeq" id="WP_050529191.1">
    <property type="nucleotide sequence ID" value="NZ_AQQZ01000001.1"/>
</dbReference>
<dbReference type="InterPro" id="IPR014729">
    <property type="entry name" value="Rossmann-like_a/b/a_fold"/>
</dbReference>
<dbReference type="InterPro" id="IPR036155">
    <property type="entry name" value="Crypto/Photolyase_N_sf"/>
</dbReference>
<keyword evidence="6" id="KW-0157">Chromophore</keyword>
<name>A0A0L1JUM4_9RHOB</name>
<dbReference type="SUPFAM" id="SSF48173">
    <property type="entry name" value="Cryptochrome/photolyase FAD-binding domain"/>
    <property type="match status" value="1"/>
</dbReference>
<evidence type="ECO:0000256" key="2">
    <source>
        <dbReference type="ARBA" id="ARBA00022630"/>
    </source>
</evidence>
<dbReference type="GO" id="GO:0009416">
    <property type="term" value="P:response to light stimulus"/>
    <property type="evidence" value="ECO:0007669"/>
    <property type="project" value="TreeGrafter"/>
</dbReference>
<feature type="binding site" evidence="4">
    <location>
        <begin position="236"/>
        <end position="240"/>
    </location>
    <ligand>
        <name>FAD</name>
        <dbReference type="ChEBI" id="CHEBI:57692"/>
    </ligand>
</feature>
<evidence type="ECO:0000256" key="1">
    <source>
        <dbReference type="ARBA" id="ARBA00001932"/>
    </source>
</evidence>
<dbReference type="OrthoDB" id="9772484at2"/>
<comment type="similarity">
    <text evidence="6">Belongs to the DNA photolyase family.</text>
</comment>
<evidence type="ECO:0000313" key="8">
    <source>
        <dbReference type="EMBL" id="KNG95456.1"/>
    </source>
</evidence>
<feature type="site" description="Electron transfer via tryptophanyl radical" evidence="5">
    <location>
        <position position="305"/>
    </location>
</feature>
<protein>
    <submittedName>
        <fullName evidence="8">Deoxyribodipyrimidine photolyase</fullName>
    </submittedName>
</protein>
<accession>A0A0L1JUM4</accession>
<dbReference type="InterPro" id="IPR006050">
    <property type="entry name" value="DNA_photolyase_N"/>
</dbReference>
<comment type="caution">
    <text evidence="8">The sequence shown here is derived from an EMBL/GenBank/DDBJ whole genome shotgun (WGS) entry which is preliminary data.</text>
</comment>
<dbReference type="InterPro" id="IPR036134">
    <property type="entry name" value="Crypto/Photolyase_FAD-like_sf"/>
</dbReference>
<evidence type="ECO:0000313" key="9">
    <source>
        <dbReference type="Proteomes" id="UP000036938"/>
    </source>
</evidence>
<dbReference type="EMBL" id="AQQZ01000001">
    <property type="protein sequence ID" value="KNG95456.1"/>
    <property type="molecule type" value="Genomic_DNA"/>
</dbReference>
<keyword evidence="2 4" id="KW-0285">Flavoprotein</keyword>
<evidence type="ECO:0000259" key="7">
    <source>
        <dbReference type="PROSITE" id="PS51645"/>
    </source>
</evidence>
<keyword evidence="9" id="KW-1185">Reference proteome</keyword>
<comment type="cofactor">
    <cofactor evidence="1">
        <name>(6R)-5,10-methylene-5,6,7,8-tetrahydrofolate</name>
        <dbReference type="ChEBI" id="CHEBI:15636"/>
    </cofactor>
</comment>
<gene>
    <name evidence="8" type="ORF">ATO11_02310</name>
</gene>
<dbReference type="STRING" id="1317121.ATO11_02310"/>
<dbReference type="Gene3D" id="1.10.579.10">
    <property type="entry name" value="DNA Cyclobutane Dipyrimidine Photolyase, subunit A, domain 3"/>
    <property type="match status" value="1"/>
</dbReference>
<evidence type="ECO:0000256" key="4">
    <source>
        <dbReference type="PIRSR" id="PIRSR602081-1"/>
    </source>
</evidence>
<dbReference type="PATRIC" id="fig|1317121.7.peg.465"/>
<dbReference type="PRINTS" id="PR00147">
    <property type="entry name" value="DNAPHOTLYASE"/>
</dbReference>
<dbReference type="InterPro" id="IPR002081">
    <property type="entry name" value="Cryptochrome/DNA_photolyase_1"/>
</dbReference>
<dbReference type="GO" id="GO:0003904">
    <property type="term" value="F:deoxyribodipyrimidine photo-lyase activity"/>
    <property type="evidence" value="ECO:0007669"/>
    <property type="project" value="TreeGrafter"/>
</dbReference>
<proteinExistence type="inferred from homology"/>
<dbReference type="GO" id="GO:0003677">
    <property type="term" value="F:DNA binding"/>
    <property type="evidence" value="ECO:0007669"/>
    <property type="project" value="TreeGrafter"/>
</dbReference>
<dbReference type="Gene3D" id="1.25.40.80">
    <property type="match status" value="1"/>
</dbReference>
<feature type="binding site" evidence="4">
    <location>
        <begin position="373"/>
        <end position="375"/>
    </location>
    <ligand>
        <name>FAD</name>
        <dbReference type="ChEBI" id="CHEBI:57692"/>
    </ligand>
</feature>
<dbReference type="PANTHER" id="PTHR11455:SF9">
    <property type="entry name" value="CRYPTOCHROME CIRCADIAN CLOCK 5 ISOFORM X1"/>
    <property type="match status" value="1"/>
</dbReference>
<feature type="binding site" evidence="4">
    <location>
        <position position="271"/>
    </location>
    <ligand>
        <name>FAD</name>
        <dbReference type="ChEBI" id="CHEBI:57692"/>
    </ligand>
</feature>
<organism evidence="8 9">
    <name type="scientific">Pseudaestuariivita atlantica</name>
    <dbReference type="NCBI Taxonomy" id="1317121"/>
    <lineage>
        <taxon>Bacteria</taxon>
        <taxon>Pseudomonadati</taxon>
        <taxon>Pseudomonadota</taxon>
        <taxon>Alphaproteobacteria</taxon>
        <taxon>Rhodobacterales</taxon>
        <taxon>Paracoccaceae</taxon>
        <taxon>Pseudaestuariivita</taxon>
    </lineage>
</organism>
<sequence length="473" mass="53592">MTDTTPILLWYRRDLRLSDHPALDAAARAGRPVIPVFIRDGVVDAYGAAPKWRLGEGLAALDASLRDVGSRLTYRSGRALDVLRDLIADTGATSVWWTRGYDPDMRDRDTNVKAALKEDGIDAKSFGGHLMFEPWTSETKTGGFYKVYTPFWKSNRDRDVDAPLAAPSRIPAPDTWPDSEALDDWRLGAAMNRGAEVVARHANVGERAASSRLGAFIAHGIDGYDTNRDLPWKDGTSNLSENLALGEISPHTCWHAGQRAMQDGKAGAETFLKELVWREFAYHLVYHTPRIVSGNWREDWDAFPWNTDERKAEVKAWKRGRTGIRFVDAGMREMYVTGRMHNRARMIVASYLTKHLLTHWQVGQKWFEDCLIDWDPASNAMGWQWSAGSGPDATPYFRVFNPVTQLDKFDKDRAYVGRWLAEPYSKKAPEALSYFDAIPRSWNMSPDDDYPQPVVAADEGRKRALNAYEKRDF</sequence>
<keyword evidence="3 4" id="KW-0274">FAD</keyword>
<dbReference type="GO" id="GO:0071949">
    <property type="term" value="F:FAD binding"/>
    <property type="evidence" value="ECO:0007669"/>
    <property type="project" value="TreeGrafter"/>
</dbReference>
<evidence type="ECO:0000256" key="6">
    <source>
        <dbReference type="RuleBase" id="RU004182"/>
    </source>
</evidence>
<dbReference type="InterPro" id="IPR005101">
    <property type="entry name" value="Cryptochr/Photolyase_FAD-bd"/>
</dbReference>
<dbReference type="SUPFAM" id="SSF52425">
    <property type="entry name" value="Cryptochrome/photolyase, N-terminal domain"/>
    <property type="match status" value="1"/>
</dbReference>
<feature type="binding site" evidence="4">
    <location>
        <position position="224"/>
    </location>
    <ligand>
        <name>FAD</name>
        <dbReference type="ChEBI" id="CHEBI:57692"/>
    </ligand>
</feature>
<evidence type="ECO:0000256" key="5">
    <source>
        <dbReference type="PIRSR" id="PIRSR602081-2"/>
    </source>
</evidence>
<dbReference type="AlphaFoldDB" id="A0A0L1JUM4"/>
<dbReference type="PROSITE" id="PS51645">
    <property type="entry name" value="PHR_CRY_ALPHA_BETA"/>
    <property type="match status" value="1"/>
</dbReference>
<dbReference type="Pfam" id="PF03441">
    <property type="entry name" value="FAD_binding_7"/>
    <property type="match status" value="1"/>
</dbReference>
<feature type="domain" description="Photolyase/cryptochrome alpha/beta" evidence="7">
    <location>
        <begin position="5"/>
        <end position="131"/>
    </location>
</feature>
<comment type="cofactor">
    <cofactor evidence="4">
        <name>FAD</name>
        <dbReference type="ChEBI" id="CHEBI:57692"/>
    </cofactor>
    <text evidence="4">Binds 1 FAD per subunit.</text>
</comment>
<dbReference type="Proteomes" id="UP000036938">
    <property type="component" value="Unassembled WGS sequence"/>
</dbReference>
<dbReference type="PANTHER" id="PTHR11455">
    <property type="entry name" value="CRYPTOCHROME"/>
    <property type="match status" value="1"/>
</dbReference>
<feature type="site" description="Electron transfer via tryptophanyl radical" evidence="5">
    <location>
        <position position="383"/>
    </location>
</feature>
<reference evidence="8 9" key="1">
    <citation type="journal article" date="2015" name="Int. J. Syst. Evol. Microbiol.">
        <title>Aestuariivita atlantica sp. nov., isolated from deep sea sediment of the Atlantic Ocean.</title>
        <authorList>
            <person name="Li G."/>
            <person name="Lai Q."/>
            <person name="Du Y."/>
            <person name="Liu X."/>
            <person name="Sun F."/>
            <person name="Shao Z."/>
        </authorList>
    </citation>
    <scope>NUCLEOTIDE SEQUENCE [LARGE SCALE GENOMIC DNA]</scope>
    <source>
        <strain evidence="8 9">22II-S11-z3</strain>
    </source>
</reference>
<dbReference type="Pfam" id="PF00875">
    <property type="entry name" value="DNA_photolyase"/>
    <property type="match status" value="1"/>
</dbReference>
<feature type="site" description="Electron transfer via tryptophanyl radical" evidence="5">
    <location>
        <position position="360"/>
    </location>
</feature>
<evidence type="ECO:0000256" key="3">
    <source>
        <dbReference type="ARBA" id="ARBA00022827"/>
    </source>
</evidence>
<dbReference type="Gene3D" id="3.40.50.620">
    <property type="entry name" value="HUPs"/>
    <property type="match status" value="1"/>
</dbReference>
<keyword evidence="8" id="KW-0456">Lyase</keyword>